<reference evidence="1" key="1">
    <citation type="journal article" date="2017" name="Science">
        <title>Giant viruses with an expanded complement of translation system components.</title>
        <authorList>
            <person name="Schulz F."/>
            <person name="Yutin N."/>
            <person name="Ivanova N.N."/>
            <person name="Ortega D.R."/>
            <person name="Lee T.K."/>
            <person name="Vierheilig J."/>
            <person name="Daims H."/>
            <person name="Horn M."/>
            <person name="Wagner M."/>
            <person name="Jensen G.J."/>
            <person name="Kyrpides N.C."/>
            <person name="Koonin E.V."/>
            <person name="Woyke T."/>
        </authorList>
    </citation>
    <scope>NUCLEOTIDE SEQUENCE</scope>
    <source>
        <strain evidence="1">KNV1</strain>
    </source>
</reference>
<sequence>MQILIIIIIVLLIIYYFKDKTEHAAFGLDGLYLPEDPEQYNILNLKSGYRGILAVKPHLLIDKNDQVKKILFAPPKPGLGETKCYLTTCPVPFSGVYCWNCT</sequence>
<proteinExistence type="predicted"/>
<gene>
    <name evidence="1" type="ORF">Klosneuvirus_15_11</name>
</gene>
<dbReference type="EMBL" id="KY684122">
    <property type="protein sequence ID" value="ARF12680.1"/>
    <property type="molecule type" value="Genomic_DNA"/>
</dbReference>
<organism evidence="1">
    <name type="scientific">Klosneuvirus KNV1</name>
    <dbReference type="NCBI Taxonomy" id="1977640"/>
    <lineage>
        <taxon>Viruses</taxon>
        <taxon>Varidnaviria</taxon>
        <taxon>Bamfordvirae</taxon>
        <taxon>Nucleocytoviricota</taxon>
        <taxon>Megaviricetes</taxon>
        <taxon>Imitervirales</taxon>
        <taxon>Mimiviridae</taxon>
        <taxon>Klosneuvirinae</taxon>
        <taxon>Klosneuvirus</taxon>
    </lineage>
</organism>
<name>A0A1V0SLT3_9VIRU</name>
<protein>
    <submittedName>
        <fullName evidence="1">Uncharacterized protein</fullName>
    </submittedName>
</protein>
<evidence type="ECO:0000313" key="1">
    <source>
        <dbReference type="EMBL" id="ARF12680.1"/>
    </source>
</evidence>
<accession>A0A1V0SLT3</accession>